<protein>
    <recommendedName>
        <fullName evidence="4">Right handed beta helix domain-containing protein</fullName>
    </recommendedName>
</protein>
<dbReference type="Gene3D" id="2.160.20.10">
    <property type="entry name" value="Single-stranded right-handed beta-helix, Pectin lyase-like"/>
    <property type="match status" value="1"/>
</dbReference>
<accession>A0A5C8NXX3</accession>
<dbReference type="RefSeq" id="WP_147703884.1">
    <property type="nucleotide sequence ID" value="NZ_VDUY01000003.1"/>
</dbReference>
<evidence type="ECO:0000313" key="2">
    <source>
        <dbReference type="EMBL" id="TXL65970.1"/>
    </source>
</evidence>
<dbReference type="InterPro" id="IPR011050">
    <property type="entry name" value="Pectin_lyase_fold/virulence"/>
</dbReference>
<dbReference type="Proteomes" id="UP000321548">
    <property type="component" value="Unassembled WGS sequence"/>
</dbReference>
<evidence type="ECO:0008006" key="4">
    <source>
        <dbReference type="Google" id="ProtNLM"/>
    </source>
</evidence>
<dbReference type="SUPFAM" id="SSF51126">
    <property type="entry name" value="Pectin lyase-like"/>
    <property type="match status" value="1"/>
</dbReference>
<keyword evidence="3" id="KW-1185">Reference proteome</keyword>
<evidence type="ECO:0000313" key="3">
    <source>
        <dbReference type="Proteomes" id="UP000321548"/>
    </source>
</evidence>
<dbReference type="OrthoDB" id="8878147at2"/>
<feature type="region of interest" description="Disordered" evidence="1">
    <location>
        <begin position="98"/>
        <end position="136"/>
    </location>
</feature>
<dbReference type="InterPro" id="IPR012334">
    <property type="entry name" value="Pectin_lyas_fold"/>
</dbReference>
<gene>
    <name evidence="2" type="ORF">FHP08_07780</name>
</gene>
<comment type="caution">
    <text evidence="2">The sequence shown here is derived from an EMBL/GenBank/DDBJ whole genome shotgun (WGS) entry which is preliminary data.</text>
</comment>
<dbReference type="PROSITE" id="PS51257">
    <property type="entry name" value="PROKAR_LIPOPROTEIN"/>
    <property type="match status" value="1"/>
</dbReference>
<feature type="compositionally biased region" description="Polar residues" evidence="1">
    <location>
        <begin position="114"/>
        <end position="127"/>
    </location>
</feature>
<feature type="region of interest" description="Disordered" evidence="1">
    <location>
        <begin position="40"/>
        <end position="71"/>
    </location>
</feature>
<dbReference type="EMBL" id="VDUY01000003">
    <property type="protein sequence ID" value="TXL65970.1"/>
    <property type="molecule type" value="Genomic_DNA"/>
</dbReference>
<evidence type="ECO:0000256" key="1">
    <source>
        <dbReference type="SAM" id="MobiDB-lite"/>
    </source>
</evidence>
<reference evidence="2 3" key="1">
    <citation type="submission" date="2019-06" db="EMBL/GenBank/DDBJ databases">
        <title>Quisquiliibacterium sp. nov., isolated from a maize field.</title>
        <authorList>
            <person name="Lin S.-Y."/>
            <person name="Tsai C.-F."/>
            <person name="Young C.-C."/>
        </authorList>
    </citation>
    <scope>NUCLEOTIDE SEQUENCE [LARGE SCALE GENOMIC DNA]</scope>
    <source>
        <strain evidence="2 3">CC-CFT501</strain>
    </source>
</reference>
<proteinExistence type="predicted"/>
<name>A0A5C8NXX3_9BURK</name>
<organism evidence="2 3">
    <name type="scientific">Zeimonas arvi</name>
    <dbReference type="NCBI Taxonomy" id="2498847"/>
    <lineage>
        <taxon>Bacteria</taxon>
        <taxon>Pseudomonadati</taxon>
        <taxon>Pseudomonadota</taxon>
        <taxon>Betaproteobacteria</taxon>
        <taxon>Burkholderiales</taxon>
        <taxon>Burkholderiaceae</taxon>
        <taxon>Zeimonas</taxon>
    </lineage>
</organism>
<sequence length="519" mass="55157">MRRAVDSPRSLATVAGRKWLGLLPVLPALALLAGCGSQPIGSSRMSPDDPIAGSVRPAGQAGRPTTKELDPLERVAAAERAAAEGAAAQRAAAEEAARQAAELAEAERARAAATTRSVPESATNGRADSNRRAPAAPSPLAIARPEAGRAAAPGVAPQRMPVTIRVGPAGQVRSIAEAARLAKDGDTVEVQAGEYRGDVAVWTQKKLTIKAVGGRAVLIADGRSAEGKGIWVVRGGQLIVEGFDFVGARVPDNNGAGIRLDRGSLEVRDSRFIENENGILTGNDKVSTLILDRCEFTRNGHPSGQSHGLYVGMIERLEIRGSYLSQARGGHLLKSRARINEIFYNRLTDEEGGQASYELEFPSGGEARVVGNLIEQAPTTQNSTIVSYGAEGYKWETNRLTLVHNTIINRRQEGGNFLRVFRAGAAVFSANNLFVGRGGIAILGDIREGGNAAPPIRDFMAPGSYDFRPRKDAAFIGGAVRTDVPEGWPPVKFDRMYRHPRESVAVPSSKVMTPGAFQP</sequence>
<dbReference type="AlphaFoldDB" id="A0A5C8NXX3"/>